<evidence type="ECO:0000259" key="1">
    <source>
        <dbReference type="SMART" id="SM00953"/>
    </source>
</evidence>
<dbReference type="SMART" id="SM00953">
    <property type="entry name" value="RES"/>
    <property type="match status" value="1"/>
</dbReference>
<evidence type="ECO:0000313" key="3">
    <source>
        <dbReference type="Proteomes" id="UP000009102"/>
    </source>
</evidence>
<accession>D0L191</accession>
<dbReference type="eggNOG" id="COG5654">
    <property type="taxonomic scope" value="Bacteria"/>
</dbReference>
<gene>
    <name evidence="2" type="ordered locus">Hneap_1638</name>
</gene>
<dbReference type="InterPro" id="IPR014914">
    <property type="entry name" value="RES_dom"/>
</dbReference>
<dbReference type="KEGG" id="hna:Hneap_1638"/>
<dbReference type="OrthoDB" id="9789501at2"/>
<dbReference type="STRING" id="555778.Hneap_1638"/>
<dbReference type="Proteomes" id="UP000009102">
    <property type="component" value="Chromosome"/>
</dbReference>
<dbReference type="EMBL" id="CP001801">
    <property type="protein sequence ID" value="ACX96464.1"/>
    <property type="molecule type" value="Genomic_DNA"/>
</dbReference>
<keyword evidence="3" id="KW-1185">Reference proteome</keyword>
<evidence type="ECO:0000313" key="2">
    <source>
        <dbReference type="EMBL" id="ACX96464.1"/>
    </source>
</evidence>
<reference evidence="2 3" key="1">
    <citation type="submission" date="2009-10" db="EMBL/GenBank/DDBJ databases">
        <title>Complete sequence of Halothiobacillus neapolitanus c2.</title>
        <authorList>
            <consortium name="US DOE Joint Genome Institute"/>
            <person name="Lucas S."/>
            <person name="Copeland A."/>
            <person name="Lapidus A."/>
            <person name="Glavina del Rio T."/>
            <person name="Tice H."/>
            <person name="Bruce D."/>
            <person name="Goodwin L."/>
            <person name="Pitluck S."/>
            <person name="Davenport K."/>
            <person name="Brettin T."/>
            <person name="Detter J.C."/>
            <person name="Han C."/>
            <person name="Tapia R."/>
            <person name="Larimer F."/>
            <person name="Land M."/>
            <person name="Hauser L."/>
            <person name="Kyrpides N."/>
            <person name="Mikhailova N."/>
            <person name="Kerfeld C."/>
            <person name="Cannon G."/>
            <person name="Heinhort S."/>
        </authorList>
    </citation>
    <scope>NUCLEOTIDE SEQUENCE [LARGE SCALE GENOMIC DNA]</scope>
    <source>
        <strain evidence="3">ATCC 23641 / c2</strain>
    </source>
</reference>
<dbReference type="AlphaFoldDB" id="D0L191"/>
<sequence length="157" mass="17215">MRLWRLAKANRSHDSLDDEAEGAKRIGGRWNSRGTPVVYAAPHVSTAAMEVLVHVDWQFAPAHVLIAIDVPENASISKIEEGQLPDDWSTYPAPGLLAEIGDNWVTSGTSLLLDVPSAASPYERNILINPKHPDASRCTMTIIGPYVFDGRLKSMNQ</sequence>
<feature type="domain" description="RES" evidence="1">
    <location>
        <begin position="17"/>
        <end position="142"/>
    </location>
</feature>
<dbReference type="HOGENOM" id="CLU_133611_0_1_6"/>
<dbReference type="RefSeq" id="WP_012824498.1">
    <property type="nucleotide sequence ID" value="NC_013422.1"/>
</dbReference>
<protein>
    <submittedName>
        <fullName evidence="2">RES domain protein</fullName>
    </submittedName>
</protein>
<proteinExistence type="predicted"/>
<organism evidence="2 3">
    <name type="scientific">Halothiobacillus neapolitanus (strain ATCC 23641 / DSM 15147 / CIP 104769 / NCIMB 8539 / c2)</name>
    <name type="common">Thiobacillus neapolitanus</name>
    <dbReference type="NCBI Taxonomy" id="555778"/>
    <lineage>
        <taxon>Bacteria</taxon>
        <taxon>Pseudomonadati</taxon>
        <taxon>Pseudomonadota</taxon>
        <taxon>Gammaproteobacteria</taxon>
        <taxon>Chromatiales</taxon>
        <taxon>Halothiobacillaceae</taxon>
        <taxon>Halothiobacillus</taxon>
    </lineage>
</organism>
<dbReference type="Pfam" id="PF08808">
    <property type="entry name" value="RES"/>
    <property type="match status" value="1"/>
</dbReference>
<name>D0L191_HALNC</name>